<accession>I0LES1</accession>
<dbReference type="STRING" id="1150864.MILUP08_40201"/>
<name>I0LES1_9ACTN</name>
<reference evidence="2" key="1">
    <citation type="journal article" date="2012" name="J. Bacteriol.">
        <title>Genome Sequence of Micromonospora lupini Lupac 08, Isolated from Root Nodules of Lupinus angustifolius.</title>
        <authorList>
            <person name="Alonso-Vega P."/>
            <person name="Normand P."/>
            <person name="Bacigalupe R."/>
            <person name="Pujic P."/>
            <person name="Lajus A."/>
            <person name="Vallenet D."/>
            <person name="Carro L."/>
            <person name="Coll P."/>
            <person name="Trujillo M.E."/>
        </authorList>
    </citation>
    <scope>NUCLEOTIDE SEQUENCE [LARGE SCALE GENOMIC DNA]</scope>
    <source>
        <strain evidence="2">Lupac 08</strain>
    </source>
</reference>
<gene>
    <name evidence="1" type="ORF">MILUP08_40201</name>
</gene>
<proteinExistence type="predicted"/>
<organism evidence="1 2">
    <name type="scientific">Micromonospora lupini str. Lupac 08</name>
    <dbReference type="NCBI Taxonomy" id="1150864"/>
    <lineage>
        <taxon>Bacteria</taxon>
        <taxon>Bacillati</taxon>
        <taxon>Actinomycetota</taxon>
        <taxon>Actinomycetes</taxon>
        <taxon>Micromonosporales</taxon>
        <taxon>Micromonosporaceae</taxon>
        <taxon>Micromonospora</taxon>
    </lineage>
</organism>
<dbReference type="EMBL" id="CAIE01000050">
    <property type="protein sequence ID" value="CCH22318.1"/>
    <property type="molecule type" value="Genomic_DNA"/>
</dbReference>
<dbReference type="AlphaFoldDB" id="I0LES1"/>
<protein>
    <submittedName>
        <fullName evidence="1">Uncharacterized protein</fullName>
    </submittedName>
</protein>
<comment type="caution">
    <text evidence="1">The sequence shown here is derived from an EMBL/GenBank/DDBJ whole genome shotgun (WGS) entry which is preliminary data.</text>
</comment>
<evidence type="ECO:0000313" key="1">
    <source>
        <dbReference type="EMBL" id="CCH22318.1"/>
    </source>
</evidence>
<sequence length="56" mass="5792">MGALTCGYAVHNGSGDTDFVDQPGITYAFQASGGAGWEQVRLKLRMCNDGGAALIV</sequence>
<evidence type="ECO:0000313" key="2">
    <source>
        <dbReference type="Proteomes" id="UP000003448"/>
    </source>
</evidence>
<dbReference type="Proteomes" id="UP000003448">
    <property type="component" value="Unassembled WGS sequence"/>
</dbReference>
<keyword evidence="2" id="KW-1185">Reference proteome</keyword>